<sequence length="305" mass="35030">MVSLTIQQERQRIQQLVDLDNQTDIQSRQYYNDCLMFIRNHLSQFYSQYATENGLTVSEVSRKVSRWDLQQWENAVKQMDMSDWPDEAFARVKAYNAQIHIDKKHVMMAVLALGIIQMTVKNQQNVAHRLVLDAQTEAKRMADAFDLSQNKVKQVSSVITKAETRSTWSSNLWIDSDSLANDVENLVNKHLKHGMSLQDMDDILADHANLKQFKPNQSVADRVRQMEYNAQRLVRTESARLVDEVNMATYRMEGVKYVAWVTEPSACIKCIGIALGGPYPIEEAPMIPDDSHPNCRCHKTPTLNQ</sequence>
<protein>
    <submittedName>
        <fullName evidence="1">Uncharacterized protein</fullName>
    </submittedName>
</protein>
<reference evidence="1" key="1">
    <citation type="submission" date="2024-08" db="EMBL/GenBank/DDBJ databases">
        <title>Lentilactobacillus sp. nov., isolated from tree bark.</title>
        <authorList>
            <person name="Phuengjayaem S."/>
            <person name="Tanasupawat S."/>
        </authorList>
    </citation>
    <scope>NUCLEOTIDE SEQUENCE</scope>
    <source>
        <strain evidence="1">SPB1-3</strain>
    </source>
</reference>
<dbReference type="Proteomes" id="UP001149860">
    <property type="component" value="Chromosome"/>
</dbReference>
<evidence type="ECO:0000313" key="2">
    <source>
        <dbReference type="Proteomes" id="UP001149860"/>
    </source>
</evidence>
<gene>
    <name evidence="1" type="ORF">O0236_007300</name>
</gene>
<name>A0ACD5DD85_9LACO</name>
<organism evidence="1 2">
    <name type="scientific">Lentilactobacillus terminaliae</name>
    <dbReference type="NCBI Taxonomy" id="3003483"/>
    <lineage>
        <taxon>Bacteria</taxon>
        <taxon>Bacillati</taxon>
        <taxon>Bacillota</taxon>
        <taxon>Bacilli</taxon>
        <taxon>Lactobacillales</taxon>
        <taxon>Lactobacillaceae</taxon>
        <taxon>Lentilactobacillus</taxon>
    </lineage>
</organism>
<accession>A0ACD5DD85</accession>
<keyword evidence="2" id="KW-1185">Reference proteome</keyword>
<proteinExistence type="predicted"/>
<dbReference type="EMBL" id="CP168151">
    <property type="protein sequence ID" value="XFD39235.1"/>
    <property type="molecule type" value="Genomic_DNA"/>
</dbReference>
<evidence type="ECO:0000313" key="1">
    <source>
        <dbReference type="EMBL" id="XFD39235.1"/>
    </source>
</evidence>